<protein>
    <submittedName>
        <fullName evidence="2">MspA</fullName>
    </submittedName>
</protein>
<dbReference type="EMBL" id="CAACYE010000005">
    <property type="protein sequence ID" value="VFA84363.1"/>
    <property type="molecule type" value="Genomic_DNA"/>
</dbReference>
<evidence type="ECO:0000313" key="2">
    <source>
        <dbReference type="EMBL" id="VFA84363.1"/>
    </source>
</evidence>
<reference evidence="2" key="1">
    <citation type="submission" date="2019-02" db="EMBL/GenBank/DDBJ databases">
        <authorList>
            <consortium name="Pathogen Informatics"/>
        </authorList>
    </citation>
    <scope>NUCLEOTIDE SEQUENCE</scope>
    <source>
        <strain evidence="2">3012STDY6733949</strain>
    </source>
</reference>
<dbReference type="AlphaFoldDB" id="A0A449GFE0"/>
<proteinExistence type="predicted"/>
<gene>
    <name evidence="1" type="ORF">NCTC1935_00108</name>
    <name evidence="2" type="ORF">NCTC1935_02192</name>
</gene>
<organism evidence="2">
    <name type="scientific">Nocardia farcinica</name>
    <dbReference type="NCBI Taxonomy" id="37329"/>
    <lineage>
        <taxon>Bacteria</taxon>
        <taxon>Bacillati</taxon>
        <taxon>Actinomycetota</taxon>
        <taxon>Actinomycetes</taxon>
        <taxon>Mycobacteriales</taxon>
        <taxon>Nocardiaceae</taxon>
        <taxon>Nocardia</taxon>
    </lineage>
</organism>
<dbReference type="InterPro" id="IPR015286">
    <property type="entry name" value="Porin_fam_mycobact-type"/>
</dbReference>
<name>A0A449GFE0_NOCFR</name>
<accession>A0A449GFE0</accession>
<evidence type="ECO:0000313" key="1">
    <source>
        <dbReference type="EMBL" id="VFA81149.1"/>
    </source>
</evidence>
<dbReference type="Gene3D" id="2.60.40.1650">
    <property type="entry name" value="Porin MspA (Ig-like beta-sandwich domain)"/>
    <property type="match status" value="1"/>
</dbReference>
<dbReference type="Pfam" id="PF09203">
    <property type="entry name" value="MspA"/>
    <property type="match status" value="1"/>
</dbReference>
<dbReference type="EMBL" id="CAACYE010000004">
    <property type="protein sequence ID" value="VFA81149.1"/>
    <property type="molecule type" value="Genomic_DNA"/>
</dbReference>
<sequence length="110" mass="10799">MAVDVSSGLRLGVGASLGGNAGVTVSGATLGARASLTPNTSATLVPGKVSTVEIRKKPLTASRGSITAEGVTINVDACLGPVTIRSVAAATIRTSTADSTVTVYGDTIQL</sequence>